<dbReference type="HOGENOM" id="CLU_2694906_0_0_1"/>
<feature type="non-terminal residue" evidence="2">
    <location>
        <position position="74"/>
    </location>
</feature>
<dbReference type="AlphaFoldDB" id="B7PJY0"/>
<dbReference type="EMBL" id="DS729066">
    <property type="protein sequence ID" value="EEC06902.1"/>
    <property type="molecule type" value="Genomic_DNA"/>
</dbReference>
<dbReference type="VEuPathDB" id="VectorBase:ISCW004604"/>
<evidence type="ECO:0000313" key="3">
    <source>
        <dbReference type="EnsemblMetazoa" id="ISCW004604-PA"/>
    </source>
</evidence>
<dbReference type="InParanoid" id="B7PJY0"/>
<accession>B7PJY0</accession>
<protein>
    <submittedName>
        <fullName evidence="2 3">Uncharacterized protein</fullName>
    </submittedName>
</protein>
<name>B7PJY0_IXOSC</name>
<feature type="region of interest" description="Disordered" evidence="1">
    <location>
        <begin position="1"/>
        <end position="74"/>
    </location>
</feature>
<organism>
    <name type="scientific">Ixodes scapularis</name>
    <name type="common">Black-legged tick</name>
    <name type="synonym">Deer tick</name>
    <dbReference type="NCBI Taxonomy" id="6945"/>
    <lineage>
        <taxon>Eukaryota</taxon>
        <taxon>Metazoa</taxon>
        <taxon>Ecdysozoa</taxon>
        <taxon>Arthropoda</taxon>
        <taxon>Chelicerata</taxon>
        <taxon>Arachnida</taxon>
        <taxon>Acari</taxon>
        <taxon>Parasitiformes</taxon>
        <taxon>Ixodida</taxon>
        <taxon>Ixodoidea</taxon>
        <taxon>Ixodidae</taxon>
        <taxon>Ixodinae</taxon>
        <taxon>Ixodes</taxon>
    </lineage>
</organism>
<dbReference type="EnsemblMetazoa" id="ISCW004604-RA">
    <property type="protein sequence ID" value="ISCW004604-PA"/>
    <property type="gene ID" value="ISCW004604"/>
</dbReference>
<feature type="compositionally biased region" description="Low complexity" evidence="1">
    <location>
        <begin position="33"/>
        <end position="62"/>
    </location>
</feature>
<gene>
    <name evidence="2" type="ORF">IscW_ISCW004604</name>
</gene>
<dbReference type="Proteomes" id="UP000001555">
    <property type="component" value="Unassembled WGS sequence"/>
</dbReference>
<sequence length="74" mass="7207">TPFTGQQATKKIPSTCAPAPCSNPKRAAGVDPTHNAATAASAGNATTADAAGNTNETTTNVAIPLTGDSKGHST</sequence>
<reference evidence="2 4" key="1">
    <citation type="submission" date="2008-03" db="EMBL/GenBank/DDBJ databases">
        <title>Annotation of Ixodes scapularis.</title>
        <authorList>
            <consortium name="Ixodes scapularis Genome Project Consortium"/>
            <person name="Caler E."/>
            <person name="Hannick L.I."/>
            <person name="Bidwell S."/>
            <person name="Joardar V."/>
            <person name="Thiagarajan M."/>
            <person name="Amedeo P."/>
            <person name="Galinsky K.J."/>
            <person name="Schobel S."/>
            <person name="Inman J."/>
            <person name="Hostetler J."/>
            <person name="Miller J."/>
            <person name="Hammond M."/>
            <person name="Megy K."/>
            <person name="Lawson D."/>
            <person name="Kodira C."/>
            <person name="Sutton G."/>
            <person name="Meyer J."/>
            <person name="Hill C.A."/>
            <person name="Birren B."/>
            <person name="Nene V."/>
            <person name="Collins F."/>
            <person name="Alarcon-Chaidez F."/>
            <person name="Wikel S."/>
            <person name="Strausberg R."/>
        </authorList>
    </citation>
    <scope>NUCLEOTIDE SEQUENCE [LARGE SCALE GENOMIC DNA]</scope>
    <source>
        <strain evidence="4">Wikel</strain>
        <strain evidence="2">Wikel colony</strain>
    </source>
</reference>
<dbReference type="PaxDb" id="6945-B7PJY0"/>
<feature type="non-terminal residue" evidence="2">
    <location>
        <position position="1"/>
    </location>
</feature>
<reference evidence="3" key="2">
    <citation type="submission" date="2020-05" db="UniProtKB">
        <authorList>
            <consortium name="EnsemblMetazoa"/>
        </authorList>
    </citation>
    <scope>IDENTIFICATION</scope>
    <source>
        <strain evidence="3">wikel</strain>
    </source>
</reference>
<evidence type="ECO:0000256" key="1">
    <source>
        <dbReference type="SAM" id="MobiDB-lite"/>
    </source>
</evidence>
<evidence type="ECO:0000313" key="4">
    <source>
        <dbReference type="Proteomes" id="UP000001555"/>
    </source>
</evidence>
<proteinExistence type="predicted"/>
<keyword evidence="4" id="KW-1185">Reference proteome</keyword>
<evidence type="ECO:0000313" key="2">
    <source>
        <dbReference type="EMBL" id="EEC06902.1"/>
    </source>
</evidence>
<dbReference type="EMBL" id="ABJB010697809">
    <property type="status" value="NOT_ANNOTATED_CDS"/>
    <property type="molecule type" value="Genomic_DNA"/>
</dbReference>